<proteinExistence type="predicted"/>
<comment type="caution">
    <text evidence="1">The sequence shown here is derived from an EMBL/GenBank/DDBJ whole genome shotgun (WGS) entry which is preliminary data.</text>
</comment>
<evidence type="ECO:0000313" key="1">
    <source>
        <dbReference type="EMBL" id="KIE63983.1"/>
    </source>
</evidence>
<name>A0A0C1V807_9ENTR</name>
<sequence length="48" mass="5828">MIYRCTVNEQIREDSRTFHNDLDDLEILLIFKYDKVAIRLKDILKDIT</sequence>
<dbReference type="EMBL" id="AWXV01000004">
    <property type="protein sequence ID" value="KIE63983.1"/>
    <property type="molecule type" value="Genomic_DNA"/>
</dbReference>
<protein>
    <submittedName>
        <fullName evidence="1">Uncharacterized protein</fullName>
    </submittedName>
</protein>
<accession>A0A0C1V807</accession>
<dbReference type="AlphaFoldDB" id="A0A0C1V807"/>
<evidence type="ECO:0000313" key="2">
    <source>
        <dbReference type="Proteomes" id="UP000054529"/>
    </source>
</evidence>
<gene>
    <name evidence="1" type="ORF">P689_122152</name>
</gene>
<dbReference type="Proteomes" id="UP000054529">
    <property type="component" value="Unassembled WGS sequence"/>
</dbReference>
<organism evidence="1 2">
    <name type="scientific">Candidatus Riesia pediculischaeffi PTSU</name>
    <dbReference type="NCBI Taxonomy" id="1401651"/>
    <lineage>
        <taxon>Bacteria</taxon>
        <taxon>Pseudomonadati</taxon>
        <taxon>Pseudomonadota</taxon>
        <taxon>Gammaproteobacteria</taxon>
        <taxon>Enterobacterales</taxon>
        <taxon>Enterobacteriaceae</taxon>
        <taxon>Candidatus Riesia</taxon>
    </lineage>
</organism>
<reference evidence="1 2" key="1">
    <citation type="journal article" date="2014" name="G3 (Bethesda)">
        <title>Genome sequence of Candidatus Riesia pediculischaeffi, endosymbiont of chimpanzee lice, and genomic comparison of recently acquired endosymbionts from human and chimpanzee lice.</title>
        <authorList>
            <person name="Boyd B.M."/>
            <person name="Allen J.M."/>
            <person name="de Crecy-Lagard V."/>
            <person name="Reed D.L."/>
        </authorList>
    </citation>
    <scope>NUCLEOTIDE SEQUENCE [LARGE SCALE GENOMIC DNA]</scope>
    <source>
        <strain evidence="1 2">PTSU</strain>
    </source>
</reference>
<dbReference type="HOGENOM" id="CLU_3150724_0_0_6"/>